<evidence type="ECO:0000256" key="1">
    <source>
        <dbReference type="SAM" id="MobiDB-lite"/>
    </source>
</evidence>
<evidence type="ECO:0000313" key="4">
    <source>
        <dbReference type="Proteomes" id="UP000001739"/>
    </source>
</evidence>
<dbReference type="PROSITE" id="PS51257">
    <property type="entry name" value="PROKAR_LIPOPROTEIN"/>
    <property type="match status" value="1"/>
</dbReference>
<protein>
    <recommendedName>
        <fullName evidence="5">Lipoprotein</fullName>
    </recommendedName>
</protein>
<evidence type="ECO:0000256" key="2">
    <source>
        <dbReference type="SAM" id="SignalP"/>
    </source>
</evidence>
<dbReference type="Proteomes" id="UP000001739">
    <property type="component" value="Plasmid pBPHYT01"/>
</dbReference>
<accession>B2TH11</accession>
<sequence length="371" mass="37660" precursor="true">MQKRNLISAASMLTAATLAAAILTGCGGGGGGGSSQTQSGTGSGGTSTPVTPANATDPYTGSPATGTATAQISGQVVSGPTTGATVMAYALNADGTNGTAIGSAVTDASGAFTMTLTQAPTGMIRLVATGGTFTSEADSSTQKNVSMELVAPYVTTTLNSFVITPLTHYASQRISYLASQGKTLLQAYATASSAALQLVTGTDVIDSTNRTHGGVDYLSIVPGSTQDTLNSYSDALTGLEYYGVKYDLPSHTTLRILVATTLAGQDNVTDQNGQPVNVGQWSAGTFDETQAPTVATMTGGISVQDGVTSIVQQMDAVVACNSGDHASFYARFPLATGQSDYLDTSTCATYTSNMNTIKAKITTNNRGKFQG</sequence>
<keyword evidence="2" id="KW-0732">Signal</keyword>
<reference evidence="3 4" key="1">
    <citation type="journal article" date="2011" name="J. Bacteriol.">
        <title>Complete genome sequence of the plant growth-promoting endophyte Burkholderia phytofirmans strain PsJN.</title>
        <authorList>
            <person name="Weilharter A."/>
            <person name="Mitter B."/>
            <person name="Shin M.V."/>
            <person name="Chain P.S."/>
            <person name="Nowak J."/>
            <person name="Sessitsch A."/>
        </authorList>
    </citation>
    <scope>NUCLEOTIDE SEQUENCE [LARGE SCALE GENOMIC DNA]</scope>
    <source>
        <strain evidence="4">DSM 17436 / LMG 22146 / PsJN</strain>
        <plasmid evidence="3 4">pBPHYT01</plasmid>
    </source>
</reference>
<geneLocation type="plasmid" evidence="3 4">
    <name>pBPHYT01</name>
</geneLocation>
<proteinExistence type="predicted"/>
<evidence type="ECO:0008006" key="5">
    <source>
        <dbReference type="Google" id="ProtNLM"/>
    </source>
</evidence>
<dbReference type="KEGG" id="bpy:Bphyt_7275"/>
<dbReference type="RefSeq" id="WP_012430933.1">
    <property type="nucleotide sequence ID" value="NC_010679.1"/>
</dbReference>
<dbReference type="AlphaFoldDB" id="B2TH11"/>
<feature type="chain" id="PRO_5002782597" description="Lipoprotein" evidence="2">
    <location>
        <begin position="21"/>
        <end position="371"/>
    </location>
</feature>
<dbReference type="eggNOG" id="ENOG5033DUT">
    <property type="taxonomic scope" value="Bacteria"/>
</dbReference>
<gene>
    <name evidence="3" type="ordered locus">Bphyt_7275</name>
</gene>
<organism evidence="3 4">
    <name type="scientific">Paraburkholderia phytofirmans (strain DSM 17436 / LMG 22146 / PsJN)</name>
    <name type="common">Burkholderia phytofirmans</name>
    <dbReference type="NCBI Taxonomy" id="398527"/>
    <lineage>
        <taxon>Bacteria</taxon>
        <taxon>Pseudomonadati</taxon>
        <taxon>Pseudomonadota</taxon>
        <taxon>Betaproteobacteria</taxon>
        <taxon>Burkholderiales</taxon>
        <taxon>Burkholderiaceae</taxon>
        <taxon>Paraburkholderia</taxon>
    </lineage>
</organism>
<evidence type="ECO:0000313" key="3">
    <source>
        <dbReference type="EMBL" id="ACD21560.1"/>
    </source>
</evidence>
<feature type="compositionally biased region" description="Polar residues" evidence="1">
    <location>
        <begin position="49"/>
        <end position="67"/>
    </location>
</feature>
<keyword evidence="3" id="KW-0614">Plasmid</keyword>
<dbReference type="EMBL" id="CP001054">
    <property type="protein sequence ID" value="ACD21560.1"/>
    <property type="molecule type" value="Genomic_DNA"/>
</dbReference>
<name>B2TH11_PARPJ</name>
<dbReference type="HOGENOM" id="CLU_745300_0_0_4"/>
<feature type="region of interest" description="Disordered" evidence="1">
    <location>
        <begin position="29"/>
        <end position="67"/>
    </location>
</feature>
<feature type="signal peptide" evidence="2">
    <location>
        <begin position="1"/>
        <end position="20"/>
    </location>
</feature>